<protein>
    <submittedName>
        <fullName evidence="1">Uncharacterized protein</fullName>
    </submittedName>
</protein>
<dbReference type="EMBL" id="CP025431">
    <property type="protein sequence ID" value="AUH66521.1"/>
    <property type="molecule type" value="Genomic_DNA"/>
</dbReference>
<evidence type="ECO:0000313" key="1">
    <source>
        <dbReference type="EMBL" id="AUH66521.1"/>
    </source>
</evidence>
<name>A0A2H5F4P8_9RHOB</name>
<dbReference type="Proteomes" id="UP000234530">
    <property type="component" value="Plasmid pPZ01"/>
</dbReference>
<dbReference type="AlphaFoldDB" id="A0A2H5F4P8"/>
<dbReference type="RefSeq" id="WP_101754492.1">
    <property type="nucleotide sequence ID" value="NZ_CP025431.1"/>
</dbReference>
<dbReference type="KEGG" id="pzh:CX676_19615"/>
<keyword evidence="2" id="KW-1185">Reference proteome</keyword>
<keyword evidence="1" id="KW-0614">Plasmid</keyword>
<gene>
    <name evidence="1" type="ORF">CX676_19615</name>
</gene>
<proteinExistence type="predicted"/>
<organism evidence="1 2">
    <name type="scientific">Paracoccus zhejiangensis</name>
    <dbReference type="NCBI Taxonomy" id="1077935"/>
    <lineage>
        <taxon>Bacteria</taxon>
        <taxon>Pseudomonadati</taxon>
        <taxon>Pseudomonadota</taxon>
        <taxon>Alphaproteobacteria</taxon>
        <taxon>Rhodobacterales</taxon>
        <taxon>Paracoccaceae</taxon>
        <taxon>Paracoccus</taxon>
    </lineage>
</organism>
<geneLocation type="plasmid" evidence="2">
    <name>ppz01</name>
</geneLocation>
<dbReference type="OrthoDB" id="9813892at2"/>
<reference evidence="1 2" key="1">
    <citation type="journal article" date="2013" name="Antonie Van Leeuwenhoek">
        <title>Paracoccus zhejiangensis sp. nov., isolated from activated sludge in wastewater-treatment system.</title>
        <authorList>
            <person name="Wu Z.G."/>
            <person name="Zhang D.F."/>
            <person name="Liu Y.L."/>
            <person name="Wang F."/>
            <person name="Jiang X."/>
            <person name="Li C."/>
            <person name="Li S.P."/>
            <person name="Hong Q."/>
            <person name="Li W.J."/>
        </authorList>
    </citation>
    <scope>NUCLEOTIDE SEQUENCE [LARGE SCALE GENOMIC DNA]</scope>
    <source>
        <strain evidence="1 2">J6</strain>
        <plasmid evidence="2">Plasmid ppz01</plasmid>
    </source>
</reference>
<evidence type="ECO:0000313" key="2">
    <source>
        <dbReference type="Proteomes" id="UP000234530"/>
    </source>
</evidence>
<accession>A0A2H5F4P8</accession>
<sequence length="311" mass="35018">MKFYRNLLRSRGAEVEVMNAYCFDDNEFFAVIQAVNDTTERRASILVRVPKDEPQKFEVLDEFDRKTVDYYAPNANLHFVQASGRHLRVIRDREMSRHSFVSYMTSLMHLAGAPQESVIVYGDEGMALHFKDGTFSPLETGLEEDLHALHVNREGLFAVGGNYGAFAMGSADRLNPIDLGIGSRIVKLHVRDDGSVAIALDGAPACELRGEELITFNDHPAEWFSICTYDDSELWGDSLFGMYLRRGAEFVPMCKTGYAYKMNVAGRNLVVNSAFAVRIFDGASWRTFALQADPDQPFVETELDFEPNWPG</sequence>